<evidence type="ECO:0000256" key="1">
    <source>
        <dbReference type="ARBA" id="ARBA00004413"/>
    </source>
</evidence>
<comment type="caution">
    <text evidence="17">The sequence shown here is derived from an EMBL/GenBank/DDBJ whole genome shotgun (WGS) entry which is preliminary data.</text>
</comment>
<dbReference type="InterPro" id="IPR003593">
    <property type="entry name" value="AAA+_ATPase"/>
</dbReference>
<evidence type="ECO:0000256" key="2">
    <source>
        <dbReference type="ARBA" id="ARBA00008531"/>
    </source>
</evidence>
<keyword evidence="6" id="KW-0547">Nucleotide-binding</keyword>
<dbReference type="GO" id="GO:0005047">
    <property type="term" value="F:signal recognition particle binding"/>
    <property type="evidence" value="ECO:0007669"/>
    <property type="project" value="TreeGrafter"/>
</dbReference>
<evidence type="ECO:0000256" key="11">
    <source>
        <dbReference type="ARBA" id="ARBA00023225"/>
    </source>
</evidence>
<dbReference type="STRING" id="1401.BK123_24470"/>
<keyword evidence="8" id="KW-0653">Protein transport</keyword>
<dbReference type="FunFam" id="3.40.50.300:FF:000695">
    <property type="entry name" value="Flagellar biosynthesis regulator FlhF"/>
    <property type="match status" value="1"/>
</dbReference>
<evidence type="ECO:0000256" key="3">
    <source>
        <dbReference type="ARBA" id="ARBA00014919"/>
    </source>
</evidence>
<dbReference type="EMBL" id="MRTF01000009">
    <property type="protein sequence ID" value="OME89541.1"/>
    <property type="molecule type" value="Genomic_DNA"/>
</dbReference>
<dbReference type="CDD" id="cd17873">
    <property type="entry name" value="FlhF"/>
    <property type="match status" value="1"/>
</dbReference>
<dbReference type="InterPro" id="IPR027417">
    <property type="entry name" value="P-loop_NTPase"/>
</dbReference>
<dbReference type="SMART" id="SM00962">
    <property type="entry name" value="SRP54"/>
    <property type="match status" value="1"/>
</dbReference>
<dbReference type="PANTHER" id="PTHR43134">
    <property type="entry name" value="SIGNAL RECOGNITION PARTICLE RECEPTOR SUBUNIT ALPHA"/>
    <property type="match status" value="1"/>
</dbReference>
<reference evidence="17 18" key="1">
    <citation type="submission" date="2016-11" db="EMBL/GenBank/DDBJ databases">
        <title>Paenibacillus species isolates.</title>
        <authorList>
            <person name="Beno S.M."/>
        </authorList>
    </citation>
    <scope>NUCLEOTIDE SEQUENCE [LARGE SCALE GENOMIC DNA]</scope>
    <source>
        <strain evidence="17 18">FSL F4-0100</strain>
    </source>
</reference>
<keyword evidence="11" id="KW-1006">Bacterial flagellum protein export</keyword>
<feature type="region of interest" description="Disordered" evidence="14">
    <location>
        <begin position="130"/>
        <end position="186"/>
    </location>
</feature>
<dbReference type="GO" id="GO:0006614">
    <property type="term" value="P:SRP-dependent cotranslational protein targeting to membrane"/>
    <property type="evidence" value="ECO:0007669"/>
    <property type="project" value="UniProtKB-UniRule"/>
</dbReference>
<evidence type="ECO:0000256" key="13">
    <source>
        <dbReference type="NCBIfam" id="TIGR03499"/>
    </source>
</evidence>
<dbReference type="GO" id="GO:0015031">
    <property type="term" value="P:protein transport"/>
    <property type="evidence" value="ECO:0007669"/>
    <property type="project" value="UniProtKB-KW"/>
</dbReference>
<dbReference type="Proteomes" id="UP000187074">
    <property type="component" value="Unassembled WGS sequence"/>
</dbReference>
<evidence type="ECO:0000259" key="16">
    <source>
        <dbReference type="SMART" id="SM00962"/>
    </source>
</evidence>
<feature type="region of interest" description="Disordered" evidence="14">
    <location>
        <begin position="87"/>
        <end position="111"/>
    </location>
</feature>
<dbReference type="InterPro" id="IPR020006">
    <property type="entry name" value="FlhF"/>
</dbReference>
<dbReference type="InterPro" id="IPR000897">
    <property type="entry name" value="SRP54_GTPase_dom"/>
</dbReference>
<feature type="domain" description="AAA+ ATPase" evidence="15">
    <location>
        <begin position="286"/>
        <end position="481"/>
    </location>
</feature>
<evidence type="ECO:0000259" key="15">
    <source>
        <dbReference type="SMART" id="SM00382"/>
    </source>
</evidence>
<evidence type="ECO:0000256" key="10">
    <source>
        <dbReference type="ARBA" id="ARBA00023136"/>
    </source>
</evidence>
<keyword evidence="17" id="KW-0966">Cell projection</keyword>
<protein>
    <recommendedName>
        <fullName evidence="3 13">Flagellar biosynthesis protein FlhF</fullName>
    </recommendedName>
</protein>
<dbReference type="InterPro" id="IPR047040">
    <property type="entry name" value="FlhF__GTPase_dom"/>
</dbReference>
<evidence type="ECO:0000313" key="18">
    <source>
        <dbReference type="Proteomes" id="UP000187074"/>
    </source>
</evidence>
<evidence type="ECO:0000256" key="14">
    <source>
        <dbReference type="SAM" id="MobiDB-lite"/>
    </source>
</evidence>
<evidence type="ECO:0000256" key="8">
    <source>
        <dbReference type="ARBA" id="ARBA00022927"/>
    </source>
</evidence>
<sequence length="482" mass="53549">MRVKRYIVDTMPEAMQHIRTDLGADAVILSTKETKVGGFLGMFTRKKIEVIAAVEQAEKSKGSAPMKSKVLPAVPSGAVPKAYQRTAEISKPGTQTSTNSASNTDTASGVQHEDDYSRFAEILSQVAASEEEVNRQKNEVGHVQQPEAAAQAAMRNDQTETAASVESVQSVQSSRGGQEESLSSRLGISESEQRVLEELKEMKEWIARLSRQNLEAQHLPEPLHFIRDQLLKQDLSAKLTEEWLTAAEEAWKANHMKMSEAELQNVIYKQAEAFLEGRIGGGVQPETRIVYIAGPTGVGKTTTIAKIAAEQLFRNQRKVGFITSDTYRISAVEQLRTYASILNVPMEVVQSPGDMQRALQKLQDCDLVLMDTAGRNYRNELLVSELQSLFSHSDQSETYLVLSLTSKSSDMIKIADHFSKYELDKVIFTKMDETGSYGSLFNLIDAHNLRLSYMTNGQNVPDDLLMADSERLCHLLLGEIRT</sequence>
<dbReference type="PANTHER" id="PTHR43134:SF3">
    <property type="entry name" value="FLAGELLAR BIOSYNTHESIS PROTEIN FLHF"/>
    <property type="match status" value="1"/>
</dbReference>
<dbReference type="Gene3D" id="1.20.120.1380">
    <property type="entry name" value="Flagellar FlhF biosynthesis protein, N domain"/>
    <property type="match status" value="1"/>
</dbReference>
<dbReference type="Pfam" id="PF00448">
    <property type="entry name" value="SRP54"/>
    <property type="match status" value="1"/>
</dbReference>
<feature type="domain" description="SRP54-type proteins GTP-binding" evidence="16">
    <location>
        <begin position="287"/>
        <end position="478"/>
    </location>
</feature>
<keyword evidence="7" id="KW-1005">Bacterial flagellum biogenesis</keyword>
<organism evidence="17 18">
    <name type="scientific">Paenibacillus lautus</name>
    <name type="common">Bacillus lautus</name>
    <dbReference type="NCBI Taxonomy" id="1401"/>
    <lineage>
        <taxon>Bacteria</taxon>
        <taxon>Bacillati</taxon>
        <taxon>Bacillota</taxon>
        <taxon>Bacilli</taxon>
        <taxon>Bacillales</taxon>
        <taxon>Paenibacillaceae</taxon>
        <taxon>Paenibacillus</taxon>
    </lineage>
</organism>
<dbReference type="RefSeq" id="WP_076324978.1">
    <property type="nucleotide sequence ID" value="NZ_MRTF01000009.1"/>
</dbReference>
<dbReference type="NCBIfam" id="TIGR03499">
    <property type="entry name" value="FlhF"/>
    <property type="match status" value="1"/>
</dbReference>
<dbReference type="GO" id="GO:0005886">
    <property type="term" value="C:plasma membrane"/>
    <property type="evidence" value="ECO:0007669"/>
    <property type="project" value="UniProtKB-SubCell"/>
</dbReference>
<evidence type="ECO:0000256" key="5">
    <source>
        <dbReference type="ARBA" id="ARBA00022475"/>
    </source>
</evidence>
<dbReference type="GO" id="GO:0044781">
    <property type="term" value="P:bacterial-type flagellum organization"/>
    <property type="evidence" value="ECO:0007669"/>
    <property type="project" value="UniProtKB-UniRule"/>
</dbReference>
<accession>A0A1R1AVE0</accession>
<evidence type="ECO:0000256" key="4">
    <source>
        <dbReference type="ARBA" id="ARBA00022448"/>
    </source>
</evidence>
<proteinExistence type="inferred from homology"/>
<keyword evidence="17" id="KW-0282">Flagellum</keyword>
<comment type="similarity">
    <text evidence="2">Belongs to the GTP-binding SRP family.</text>
</comment>
<dbReference type="SMART" id="SM00382">
    <property type="entry name" value="AAA"/>
    <property type="match status" value="1"/>
</dbReference>
<evidence type="ECO:0000256" key="7">
    <source>
        <dbReference type="ARBA" id="ARBA00022795"/>
    </source>
</evidence>
<evidence type="ECO:0000256" key="12">
    <source>
        <dbReference type="ARBA" id="ARBA00025337"/>
    </source>
</evidence>
<keyword evidence="4" id="KW-0813">Transport</keyword>
<dbReference type="OrthoDB" id="9778554at2"/>
<name>A0A1R1AVE0_PAELA</name>
<dbReference type="GO" id="GO:0005525">
    <property type="term" value="F:GTP binding"/>
    <property type="evidence" value="ECO:0007669"/>
    <property type="project" value="UniProtKB-UniRule"/>
</dbReference>
<gene>
    <name evidence="17" type="ORF">BK123_24470</name>
</gene>
<evidence type="ECO:0000256" key="9">
    <source>
        <dbReference type="ARBA" id="ARBA00023134"/>
    </source>
</evidence>
<feature type="compositionally biased region" description="Low complexity" evidence="14">
    <location>
        <begin position="164"/>
        <end position="181"/>
    </location>
</feature>
<comment type="function">
    <text evidence="12">Necessary for flagellar biosynthesis. May be involved in translocation of the flagellum.</text>
</comment>
<dbReference type="Gene3D" id="3.40.50.300">
    <property type="entry name" value="P-loop containing nucleotide triphosphate hydrolases"/>
    <property type="match status" value="1"/>
</dbReference>
<evidence type="ECO:0000313" key="17">
    <source>
        <dbReference type="EMBL" id="OME89541.1"/>
    </source>
</evidence>
<keyword evidence="5" id="KW-1003">Cell membrane</keyword>
<comment type="subcellular location">
    <subcellularLocation>
        <location evidence="1">Cell membrane</location>
        <topology evidence="1">Peripheral membrane protein</topology>
        <orientation evidence="1">Cytoplasmic side</orientation>
    </subcellularLocation>
</comment>
<dbReference type="GO" id="GO:0003924">
    <property type="term" value="F:GTPase activity"/>
    <property type="evidence" value="ECO:0007669"/>
    <property type="project" value="UniProtKB-UniRule"/>
</dbReference>
<dbReference type="SUPFAM" id="SSF52540">
    <property type="entry name" value="P-loop containing nucleoside triphosphate hydrolases"/>
    <property type="match status" value="1"/>
</dbReference>
<keyword evidence="17" id="KW-0969">Cilium</keyword>
<feature type="compositionally biased region" description="Low complexity" evidence="14">
    <location>
        <begin position="96"/>
        <end position="108"/>
    </location>
</feature>
<keyword evidence="9" id="KW-0342">GTP-binding</keyword>
<evidence type="ECO:0000256" key="6">
    <source>
        <dbReference type="ARBA" id="ARBA00022741"/>
    </source>
</evidence>
<keyword evidence="10" id="KW-0472">Membrane</keyword>
<dbReference type="AlphaFoldDB" id="A0A1R1AVE0"/>